<dbReference type="InterPro" id="IPR019923">
    <property type="entry name" value="Lucif-like_OxRdtase_MSMEG_2516"/>
</dbReference>
<evidence type="ECO:0000256" key="2">
    <source>
        <dbReference type="ARBA" id="ARBA00022643"/>
    </source>
</evidence>
<sequence>MAERRFRFGLVAAPTASAKEWTELARRAEGMGFSTLLMPDARRLPSSFPALTLAAANTETLRVGNFVLAAPLRSPQSIAWDTATLDQFSHGRFELGLGAGRPDAEGDARILGVPFGTPGERVRRVAETIETVRGMFADAAGGNEELRAYRPVQRPAPPIMVAGSGNRLLSIAARQADIVAIGAGLEPNLREKVGFIRETAGDRFDDLELSLNVFAIGDGELPPWIRNFGLDPTLAVENRLLSVLNGDTATAIDVLKRRRDQFETSYITINAFALEVAAPIVEQLAGR</sequence>
<dbReference type="GO" id="GO:0008726">
    <property type="term" value="F:alkanesulfonate monooxygenase activity"/>
    <property type="evidence" value="ECO:0007669"/>
    <property type="project" value="TreeGrafter"/>
</dbReference>
<keyword evidence="2" id="KW-0288">FMN</keyword>
<evidence type="ECO:0000313" key="6">
    <source>
        <dbReference type="EMBL" id="GLY70153.1"/>
    </source>
</evidence>
<dbReference type="EMBL" id="BSTI01000020">
    <property type="protein sequence ID" value="GLY70153.1"/>
    <property type="molecule type" value="Genomic_DNA"/>
</dbReference>
<comment type="caution">
    <text evidence="6">The sequence shown here is derived from an EMBL/GenBank/DDBJ whole genome shotgun (WGS) entry which is preliminary data.</text>
</comment>
<accession>A0A9W6R7D9</accession>
<protein>
    <submittedName>
        <fullName evidence="6">N5,N10-methylene tetrahydromethanopterin reductase</fullName>
    </submittedName>
</protein>
<reference evidence="6" key="1">
    <citation type="submission" date="2023-03" db="EMBL/GenBank/DDBJ databases">
        <title>Amycolatopsis taiwanensis NBRC 103393.</title>
        <authorList>
            <person name="Ichikawa N."/>
            <person name="Sato H."/>
            <person name="Tonouchi N."/>
        </authorList>
    </citation>
    <scope>NUCLEOTIDE SEQUENCE</scope>
    <source>
        <strain evidence="6">NBRC 103393</strain>
    </source>
</reference>
<keyword evidence="3" id="KW-0560">Oxidoreductase</keyword>
<dbReference type="Gene3D" id="3.20.20.30">
    <property type="entry name" value="Luciferase-like domain"/>
    <property type="match status" value="1"/>
</dbReference>
<dbReference type="InterPro" id="IPR036661">
    <property type="entry name" value="Luciferase-like_sf"/>
</dbReference>
<evidence type="ECO:0000256" key="4">
    <source>
        <dbReference type="ARBA" id="ARBA00023033"/>
    </source>
</evidence>
<name>A0A9W6R7D9_9PSEU</name>
<dbReference type="Pfam" id="PF00296">
    <property type="entry name" value="Bac_luciferase"/>
    <property type="match status" value="1"/>
</dbReference>
<evidence type="ECO:0000256" key="3">
    <source>
        <dbReference type="ARBA" id="ARBA00023002"/>
    </source>
</evidence>
<evidence type="ECO:0000256" key="1">
    <source>
        <dbReference type="ARBA" id="ARBA00022630"/>
    </source>
</evidence>
<gene>
    <name evidence="6" type="primary">hmd</name>
    <name evidence="6" type="ORF">Atai01_67720</name>
</gene>
<keyword evidence="4" id="KW-0503">Monooxygenase</keyword>
<evidence type="ECO:0000259" key="5">
    <source>
        <dbReference type="Pfam" id="PF00296"/>
    </source>
</evidence>
<evidence type="ECO:0000313" key="7">
    <source>
        <dbReference type="Proteomes" id="UP001165136"/>
    </source>
</evidence>
<organism evidence="6 7">
    <name type="scientific">Amycolatopsis taiwanensis</name>
    <dbReference type="NCBI Taxonomy" id="342230"/>
    <lineage>
        <taxon>Bacteria</taxon>
        <taxon>Bacillati</taxon>
        <taxon>Actinomycetota</taxon>
        <taxon>Actinomycetes</taxon>
        <taxon>Pseudonocardiales</taxon>
        <taxon>Pseudonocardiaceae</taxon>
        <taxon>Amycolatopsis</taxon>
    </lineage>
</organism>
<dbReference type="Proteomes" id="UP001165136">
    <property type="component" value="Unassembled WGS sequence"/>
</dbReference>
<dbReference type="NCBIfam" id="TIGR03621">
    <property type="entry name" value="F420_MSMEG_2516"/>
    <property type="match status" value="1"/>
</dbReference>
<dbReference type="RefSeq" id="WP_285489427.1">
    <property type="nucleotide sequence ID" value="NZ_BSTI01000020.1"/>
</dbReference>
<dbReference type="GO" id="GO:0046306">
    <property type="term" value="P:alkanesulfonate catabolic process"/>
    <property type="evidence" value="ECO:0007669"/>
    <property type="project" value="TreeGrafter"/>
</dbReference>
<keyword evidence="1" id="KW-0285">Flavoprotein</keyword>
<dbReference type="AlphaFoldDB" id="A0A9W6R7D9"/>
<dbReference type="InterPro" id="IPR011251">
    <property type="entry name" value="Luciferase-like_dom"/>
</dbReference>
<feature type="domain" description="Luciferase-like" evidence="5">
    <location>
        <begin position="15"/>
        <end position="215"/>
    </location>
</feature>
<proteinExistence type="predicted"/>
<dbReference type="PANTHER" id="PTHR42847:SF4">
    <property type="entry name" value="ALKANESULFONATE MONOOXYGENASE-RELATED"/>
    <property type="match status" value="1"/>
</dbReference>
<dbReference type="PANTHER" id="PTHR42847">
    <property type="entry name" value="ALKANESULFONATE MONOOXYGENASE"/>
    <property type="match status" value="1"/>
</dbReference>
<dbReference type="SUPFAM" id="SSF51679">
    <property type="entry name" value="Bacterial luciferase-like"/>
    <property type="match status" value="1"/>
</dbReference>
<keyword evidence="7" id="KW-1185">Reference proteome</keyword>
<dbReference type="InterPro" id="IPR050172">
    <property type="entry name" value="SsuD_RutA_monooxygenase"/>
</dbReference>